<evidence type="ECO:0000256" key="4">
    <source>
        <dbReference type="ARBA" id="ARBA00022970"/>
    </source>
</evidence>
<sequence length="393" mass="40723">MGAIALSGCTVSEESTESKDSTGSSASSDGPIVLGLAISRSGWMAAYDVPAEQAAQLAVDDYNAKGGVAGRKFETKVVDTQTDQQIAATAAQQLIADGAEIILASSDFDYGSPTALAAQADGVVTISLGAASPSFGTLGIGDLAFTLGTPTPTLAAAGAEWAYGKGWTKAAALCDISVEYSSSLCDYFEESFTDAGGTVVAKENFQQEDASIAQQVNQLQKADADFIYLGSYLPGGASAVRQIRAAGVDLPIVSGAAMEGTEWLASVPNLTDFYFTPARFIHGPGENEEVTNFLAEYREKFGKNPEHSDALVGYAAIQVLAAALEHNGGDTSGAALAKALNELKDVDTVLGPITFSEGTNLALEREMAVVEVSDGQLRLVDHVTPKNVPTPES</sequence>
<feature type="region of interest" description="Disordered" evidence="5">
    <location>
        <begin position="1"/>
        <end position="28"/>
    </location>
</feature>
<evidence type="ECO:0000259" key="6">
    <source>
        <dbReference type="Pfam" id="PF13458"/>
    </source>
</evidence>
<keyword evidence="2" id="KW-0813">Transport</keyword>
<dbReference type="PANTHER" id="PTHR30483">
    <property type="entry name" value="LEUCINE-SPECIFIC-BINDING PROTEIN"/>
    <property type="match status" value="1"/>
</dbReference>
<organism evidence="7 8">
    <name type="scientific">Mycolicibacterium phlei DSM 43239 = CCUG 21000</name>
    <dbReference type="NCBI Taxonomy" id="1226750"/>
    <lineage>
        <taxon>Bacteria</taxon>
        <taxon>Bacillati</taxon>
        <taxon>Actinomycetota</taxon>
        <taxon>Actinomycetes</taxon>
        <taxon>Mycobacteriales</taxon>
        <taxon>Mycobacteriaceae</taxon>
        <taxon>Mycolicibacterium</taxon>
    </lineage>
</organism>
<evidence type="ECO:0000313" key="8">
    <source>
        <dbReference type="Proteomes" id="UP000325690"/>
    </source>
</evidence>
<dbReference type="InterPro" id="IPR028082">
    <property type="entry name" value="Peripla_BP_I"/>
</dbReference>
<dbReference type="PRINTS" id="PR00337">
    <property type="entry name" value="LEUILEVALBP"/>
</dbReference>
<dbReference type="EMBL" id="ANBP01000001">
    <property type="protein sequence ID" value="KAB7759673.1"/>
    <property type="molecule type" value="Genomic_DNA"/>
</dbReference>
<name>A0A5N5VCI2_MYCPH</name>
<protein>
    <submittedName>
        <fullName evidence="7">ABC transporter substrate-binding protein</fullName>
    </submittedName>
</protein>
<evidence type="ECO:0000256" key="3">
    <source>
        <dbReference type="ARBA" id="ARBA00022729"/>
    </source>
</evidence>
<comment type="caution">
    <text evidence="7">The sequence shown here is derived from an EMBL/GenBank/DDBJ whole genome shotgun (WGS) entry which is preliminary data.</text>
</comment>
<dbReference type="InterPro" id="IPR028081">
    <property type="entry name" value="Leu-bd"/>
</dbReference>
<dbReference type="Gene3D" id="3.40.50.2300">
    <property type="match status" value="2"/>
</dbReference>
<evidence type="ECO:0000256" key="1">
    <source>
        <dbReference type="ARBA" id="ARBA00010062"/>
    </source>
</evidence>
<dbReference type="InterPro" id="IPR000709">
    <property type="entry name" value="Leu_Ile_Val-bd"/>
</dbReference>
<keyword evidence="4" id="KW-0029">Amino-acid transport</keyword>
<dbReference type="SUPFAM" id="SSF53822">
    <property type="entry name" value="Periplasmic binding protein-like I"/>
    <property type="match status" value="1"/>
</dbReference>
<dbReference type="PANTHER" id="PTHR30483:SF6">
    <property type="entry name" value="PERIPLASMIC BINDING PROTEIN OF ABC TRANSPORTER FOR NATURAL AMINO ACIDS"/>
    <property type="match status" value="1"/>
</dbReference>
<dbReference type="Proteomes" id="UP000325690">
    <property type="component" value="Unassembled WGS sequence"/>
</dbReference>
<gene>
    <name evidence="7" type="ORF">MPHL21000_01200</name>
</gene>
<evidence type="ECO:0000256" key="5">
    <source>
        <dbReference type="SAM" id="MobiDB-lite"/>
    </source>
</evidence>
<keyword evidence="3" id="KW-0732">Signal</keyword>
<accession>A0A5N5VCI2</accession>
<evidence type="ECO:0000313" key="7">
    <source>
        <dbReference type="EMBL" id="KAB7759673.1"/>
    </source>
</evidence>
<proteinExistence type="inferred from homology"/>
<evidence type="ECO:0000256" key="2">
    <source>
        <dbReference type="ARBA" id="ARBA00022448"/>
    </source>
</evidence>
<dbReference type="AlphaFoldDB" id="A0A5N5VCI2"/>
<dbReference type="InterPro" id="IPR051010">
    <property type="entry name" value="BCAA_transport"/>
</dbReference>
<dbReference type="Pfam" id="PF13458">
    <property type="entry name" value="Peripla_BP_6"/>
    <property type="match status" value="1"/>
</dbReference>
<keyword evidence="8" id="KW-1185">Reference proteome</keyword>
<reference evidence="7 8" key="1">
    <citation type="submission" date="2012-10" db="EMBL/GenBank/DDBJ databases">
        <title>The draft sequence of the Mycobacterium pheli genome.</title>
        <authorList>
            <person name="Pettersson B.M.F."/>
            <person name="Das S."/>
            <person name="Dasgupta S."/>
            <person name="Bhattacharya A."/>
            <person name="Kirsebom L.A."/>
        </authorList>
    </citation>
    <scope>NUCLEOTIDE SEQUENCE [LARGE SCALE GENOMIC DNA]</scope>
    <source>
        <strain evidence="7 8">CCUG 21000</strain>
    </source>
</reference>
<feature type="domain" description="Leucine-binding protein" evidence="6">
    <location>
        <begin position="31"/>
        <end position="375"/>
    </location>
</feature>
<dbReference type="GO" id="GO:0006865">
    <property type="term" value="P:amino acid transport"/>
    <property type="evidence" value="ECO:0007669"/>
    <property type="project" value="UniProtKB-KW"/>
</dbReference>
<comment type="similarity">
    <text evidence="1">Belongs to the leucine-binding protein family.</text>
</comment>